<dbReference type="GO" id="GO:0030255">
    <property type="term" value="P:protein secretion by the type IV secretion system"/>
    <property type="evidence" value="ECO:0007669"/>
    <property type="project" value="InterPro"/>
</dbReference>
<keyword evidence="3 7" id="KW-0812">Transmembrane</keyword>
<dbReference type="RefSeq" id="WP_067556957.1">
    <property type="nucleotide sequence ID" value="NZ_LPXN01000116.1"/>
</dbReference>
<evidence type="ECO:0000256" key="2">
    <source>
        <dbReference type="ARBA" id="ARBA00007802"/>
    </source>
</evidence>
<dbReference type="GO" id="GO:0016020">
    <property type="term" value="C:membrane"/>
    <property type="evidence" value="ECO:0007669"/>
    <property type="project" value="UniProtKB-SubCell"/>
</dbReference>
<comment type="caution">
    <text evidence="8">The sequence shown here is derived from an EMBL/GenBank/DDBJ whole genome shotgun (WGS) entry which is preliminary data.</text>
</comment>
<protein>
    <submittedName>
        <fullName evidence="8">Conjugal transfer protein TrbL</fullName>
    </submittedName>
</protein>
<organism evidence="8 9">
    <name type="scientific">Oceanibaculum pacificum</name>
    <dbReference type="NCBI Taxonomy" id="580166"/>
    <lineage>
        <taxon>Bacteria</taxon>
        <taxon>Pseudomonadati</taxon>
        <taxon>Pseudomonadota</taxon>
        <taxon>Alphaproteobacteria</taxon>
        <taxon>Rhodospirillales</taxon>
        <taxon>Oceanibaculaceae</taxon>
        <taxon>Oceanibaculum</taxon>
    </lineage>
</organism>
<feature type="transmembrane region" description="Helical" evidence="7">
    <location>
        <begin position="207"/>
        <end position="228"/>
    </location>
</feature>
<feature type="transmembrane region" description="Helical" evidence="7">
    <location>
        <begin position="60"/>
        <end position="80"/>
    </location>
</feature>
<sequence length="439" mass="44633">MDDINVIDRFTQTFVTYIDSGFGLLTGDVAFLTSLLVAIDITLAGLWWALDEGSNVLARLIRKVLYVGAFALILNNWQFFADLIFQSFSGLGLKATPTGLTPDRLLQPGYVAGTGFEAAYPLIRQAGELLGFTTFFDNAVTIVVLVFAWLVVVLAFFILAVQLFITIIEFKLTTLAGFVLVPFALWNKTAFLAERVLGNVVASGIKVMVLAVIIGIGTTLFGDFIGALDGEEPSLEQAMSLVLASLALFGLGIFGPGIAAGLVSGAPQLGAGAAVGTAGAVAGGTLAGGAAAVGMTRMAGAGGLSAVRAGTALSAGTGAAYGMGKAASGATGAAGMVAGMVGVARAGAGTAHAAGARMVGGFAESAQRGRTAAWQATGGRPAGGPAIASAPLGDGGVPVWARRLRAEQRRRARLHSTEQAVREGDRPGAGANPDLSERE</sequence>
<comment type="subcellular location">
    <subcellularLocation>
        <location evidence="1">Membrane</location>
        <topology evidence="1">Multi-pass membrane protein</topology>
    </subcellularLocation>
</comment>
<dbReference type="Pfam" id="PF04610">
    <property type="entry name" value="TrbL"/>
    <property type="match status" value="1"/>
</dbReference>
<feature type="transmembrane region" description="Helical" evidence="7">
    <location>
        <begin position="139"/>
        <end position="161"/>
    </location>
</feature>
<keyword evidence="5 7" id="KW-0472">Membrane</keyword>
<evidence type="ECO:0000256" key="7">
    <source>
        <dbReference type="SAM" id="Phobius"/>
    </source>
</evidence>
<dbReference type="InterPro" id="IPR014150">
    <property type="entry name" value="Conjugal_tfr_TrbL"/>
</dbReference>
<evidence type="ECO:0000313" key="8">
    <source>
        <dbReference type="EMBL" id="KZD07373.1"/>
    </source>
</evidence>
<dbReference type="EMBL" id="LPXN01000116">
    <property type="protein sequence ID" value="KZD07373.1"/>
    <property type="molecule type" value="Genomic_DNA"/>
</dbReference>
<gene>
    <name evidence="8" type="ORF">AUP43_02295</name>
</gene>
<feature type="transmembrane region" description="Helical" evidence="7">
    <location>
        <begin position="269"/>
        <end position="293"/>
    </location>
</feature>
<accession>A0A154W1N6</accession>
<reference evidence="8 9" key="1">
    <citation type="submission" date="2015-12" db="EMBL/GenBank/DDBJ databases">
        <title>Genome sequence of Oceanibaculum pacificum MCCC 1A02656.</title>
        <authorList>
            <person name="Lu L."/>
            <person name="Lai Q."/>
            <person name="Shao Z."/>
            <person name="Qian P."/>
        </authorList>
    </citation>
    <scope>NUCLEOTIDE SEQUENCE [LARGE SCALE GENOMIC DNA]</scope>
    <source>
        <strain evidence="8 9">MCCC 1A02656</strain>
    </source>
</reference>
<feature type="transmembrane region" description="Helical" evidence="7">
    <location>
        <begin position="240"/>
        <end position="263"/>
    </location>
</feature>
<dbReference type="AlphaFoldDB" id="A0A154W1N6"/>
<evidence type="ECO:0000313" key="9">
    <source>
        <dbReference type="Proteomes" id="UP000076400"/>
    </source>
</evidence>
<evidence type="ECO:0000256" key="1">
    <source>
        <dbReference type="ARBA" id="ARBA00004141"/>
    </source>
</evidence>
<dbReference type="Proteomes" id="UP000076400">
    <property type="component" value="Unassembled WGS sequence"/>
</dbReference>
<keyword evidence="4 7" id="KW-1133">Transmembrane helix</keyword>
<evidence type="ECO:0000256" key="6">
    <source>
        <dbReference type="SAM" id="MobiDB-lite"/>
    </source>
</evidence>
<dbReference type="NCBIfam" id="NF010449">
    <property type="entry name" value="PRK13875.1"/>
    <property type="match status" value="1"/>
</dbReference>
<dbReference type="InterPro" id="IPR007688">
    <property type="entry name" value="Conjugal_tfr_TrbL/VirB6"/>
</dbReference>
<feature type="transmembrane region" description="Helical" evidence="7">
    <location>
        <begin position="168"/>
        <end position="187"/>
    </location>
</feature>
<dbReference type="OrthoDB" id="9788052at2"/>
<evidence type="ECO:0000256" key="4">
    <source>
        <dbReference type="ARBA" id="ARBA00022989"/>
    </source>
</evidence>
<feature type="transmembrane region" description="Helical" evidence="7">
    <location>
        <begin position="29"/>
        <end position="48"/>
    </location>
</feature>
<evidence type="ECO:0000256" key="5">
    <source>
        <dbReference type="ARBA" id="ARBA00023136"/>
    </source>
</evidence>
<evidence type="ECO:0000256" key="3">
    <source>
        <dbReference type="ARBA" id="ARBA00022692"/>
    </source>
</evidence>
<dbReference type="NCBIfam" id="TIGR02783">
    <property type="entry name" value="TrbL_P"/>
    <property type="match status" value="1"/>
</dbReference>
<keyword evidence="9" id="KW-1185">Reference proteome</keyword>
<name>A0A154W1N6_9PROT</name>
<proteinExistence type="inferred from homology"/>
<feature type="region of interest" description="Disordered" evidence="6">
    <location>
        <begin position="408"/>
        <end position="439"/>
    </location>
</feature>
<comment type="similarity">
    <text evidence="2">Belongs to the TrbL/VirB6 family.</text>
</comment>
<dbReference type="STRING" id="580166.AUP43_02295"/>